<proteinExistence type="predicted"/>
<protein>
    <submittedName>
        <fullName evidence="1">Phage-like protein</fullName>
    </submittedName>
</protein>
<dbReference type="STRING" id="1208323.B30_13839"/>
<dbReference type="eggNOG" id="ENOG50302D9">
    <property type="taxonomic scope" value="Bacteria"/>
</dbReference>
<keyword evidence="2" id="KW-1185">Reference proteome</keyword>
<dbReference type="EMBL" id="AMRK01000008">
    <property type="protein sequence ID" value="EKE69973.1"/>
    <property type="molecule type" value="Genomic_DNA"/>
</dbReference>
<comment type="caution">
    <text evidence="1">The sequence shown here is derived from an EMBL/GenBank/DDBJ whole genome shotgun (WGS) entry which is preliminary data.</text>
</comment>
<name>K2J4I9_9RHOB</name>
<dbReference type="Proteomes" id="UP000006762">
    <property type="component" value="Unassembled WGS sequence"/>
</dbReference>
<dbReference type="RefSeq" id="WP_009572733.1">
    <property type="nucleotide sequence ID" value="NZ_AMRK01000008.1"/>
</dbReference>
<evidence type="ECO:0000313" key="1">
    <source>
        <dbReference type="EMBL" id="EKE69973.1"/>
    </source>
</evidence>
<organism evidence="1 2">
    <name type="scientific">Celeribacter baekdonensis B30</name>
    <dbReference type="NCBI Taxonomy" id="1208323"/>
    <lineage>
        <taxon>Bacteria</taxon>
        <taxon>Pseudomonadati</taxon>
        <taxon>Pseudomonadota</taxon>
        <taxon>Alphaproteobacteria</taxon>
        <taxon>Rhodobacterales</taxon>
        <taxon>Roseobacteraceae</taxon>
        <taxon>Celeribacter</taxon>
    </lineage>
</organism>
<reference evidence="1 2" key="1">
    <citation type="submission" date="2012-09" db="EMBL/GenBank/DDBJ databases">
        <title>Celeribacter baekdonensis B30 Genome Sequencing.</title>
        <authorList>
            <person name="Wang W."/>
        </authorList>
    </citation>
    <scope>NUCLEOTIDE SEQUENCE [LARGE SCALE GENOMIC DNA]</scope>
    <source>
        <strain evidence="1 2">B30</strain>
    </source>
</reference>
<dbReference type="InterPro" id="IPR010982">
    <property type="entry name" value="Lambda_DNA-bd_dom_sf"/>
</dbReference>
<dbReference type="PATRIC" id="fig|1208323.3.peg.2862"/>
<dbReference type="Gene3D" id="1.10.260.40">
    <property type="entry name" value="lambda repressor-like DNA-binding domains"/>
    <property type="match status" value="1"/>
</dbReference>
<dbReference type="SUPFAM" id="SSF47413">
    <property type="entry name" value="lambda repressor-like DNA-binding domains"/>
    <property type="match status" value="1"/>
</dbReference>
<dbReference type="GO" id="GO:0003677">
    <property type="term" value="F:DNA binding"/>
    <property type="evidence" value="ECO:0007669"/>
    <property type="project" value="InterPro"/>
</dbReference>
<gene>
    <name evidence="1" type="ORF">B30_13839</name>
</gene>
<accession>K2J4I9</accession>
<dbReference type="AlphaFoldDB" id="K2J4I9"/>
<sequence>MDHIKAQIKAGRVLAGLTQAQLCESARVPLITLRRIEGKPEHKGLVSLETVEAVKAALEAHGVQFLGEGEQALGAGVALKLDDVK</sequence>
<evidence type="ECO:0000313" key="2">
    <source>
        <dbReference type="Proteomes" id="UP000006762"/>
    </source>
</evidence>